<evidence type="ECO:0000256" key="1">
    <source>
        <dbReference type="SAM" id="Coils"/>
    </source>
</evidence>
<dbReference type="OrthoDB" id="5383703at2759"/>
<dbReference type="InterPro" id="IPR021589">
    <property type="entry name" value="Cut12"/>
</dbReference>
<keyword evidence="5" id="KW-1185">Reference proteome</keyword>
<evidence type="ECO:0000256" key="2">
    <source>
        <dbReference type="SAM" id="MobiDB-lite"/>
    </source>
</evidence>
<feature type="region of interest" description="Disordered" evidence="2">
    <location>
        <begin position="1"/>
        <end position="143"/>
    </location>
</feature>
<evidence type="ECO:0000313" key="4">
    <source>
        <dbReference type="EMBL" id="KAF2766782.1"/>
    </source>
</evidence>
<feature type="coiled-coil region" evidence="1">
    <location>
        <begin position="182"/>
        <end position="216"/>
    </location>
</feature>
<dbReference type="EMBL" id="ML995866">
    <property type="protein sequence ID" value="KAF2766782.1"/>
    <property type="molecule type" value="Genomic_DNA"/>
</dbReference>
<reference evidence="4" key="1">
    <citation type="journal article" date="2020" name="Stud. Mycol.">
        <title>101 Dothideomycetes genomes: a test case for predicting lifestyles and emergence of pathogens.</title>
        <authorList>
            <person name="Haridas S."/>
            <person name="Albert R."/>
            <person name="Binder M."/>
            <person name="Bloem J."/>
            <person name="Labutti K."/>
            <person name="Salamov A."/>
            <person name="Andreopoulos B."/>
            <person name="Baker S."/>
            <person name="Barry K."/>
            <person name="Bills G."/>
            <person name="Bluhm B."/>
            <person name="Cannon C."/>
            <person name="Castanera R."/>
            <person name="Culley D."/>
            <person name="Daum C."/>
            <person name="Ezra D."/>
            <person name="Gonzalez J."/>
            <person name="Henrissat B."/>
            <person name="Kuo A."/>
            <person name="Liang C."/>
            <person name="Lipzen A."/>
            <person name="Lutzoni F."/>
            <person name="Magnuson J."/>
            <person name="Mondo S."/>
            <person name="Nolan M."/>
            <person name="Ohm R."/>
            <person name="Pangilinan J."/>
            <person name="Park H.-J."/>
            <person name="Ramirez L."/>
            <person name="Alfaro M."/>
            <person name="Sun H."/>
            <person name="Tritt A."/>
            <person name="Yoshinaga Y."/>
            <person name="Zwiers L.-H."/>
            <person name="Turgeon B."/>
            <person name="Goodwin S."/>
            <person name="Spatafora J."/>
            <person name="Crous P."/>
            <person name="Grigoriev I."/>
        </authorList>
    </citation>
    <scope>NUCLEOTIDE SEQUENCE</scope>
    <source>
        <strain evidence="4">CBS 116005</strain>
    </source>
</reference>
<evidence type="ECO:0000259" key="3">
    <source>
        <dbReference type="Pfam" id="PF11500"/>
    </source>
</evidence>
<feature type="compositionally biased region" description="Low complexity" evidence="2">
    <location>
        <begin position="472"/>
        <end position="482"/>
    </location>
</feature>
<feature type="region of interest" description="Disordered" evidence="2">
    <location>
        <begin position="441"/>
        <end position="488"/>
    </location>
</feature>
<feature type="compositionally biased region" description="Basic and acidic residues" evidence="2">
    <location>
        <begin position="93"/>
        <end position="143"/>
    </location>
</feature>
<evidence type="ECO:0000313" key="5">
    <source>
        <dbReference type="Proteomes" id="UP000799436"/>
    </source>
</evidence>
<feature type="domain" description="Spindle pole body-associated protein cut12" evidence="3">
    <location>
        <begin position="109"/>
        <end position="214"/>
    </location>
</feature>
<keyword evidence="1" id="KW-0175">Coiled coil</keyword>
<name>A0A6G1L2G0_9PEZI</name>
<feature type="compositionally biased region" description="Polar residues" evidence="2">
    <location>
        <begin position="316"/>
        <end position="338"/>
    </location>
</feature>
<feature type="region of interest" description="Disordered" evidence="2">
    <location>
        <begin position="228"/>
        <end position="426"/>
    </location>
</feature>
<organism evidence="4 5">
    <name type="scientific">Teratosphaeria nubilosa</name>
    <dbReference type="NCBI Taxonomy" id="161662"/>
    <lineage>
        <taxon>Eukaryota</taxon>
        <taxon>Fungi</taxon>
        <taxon>Dikarya</taxon>
        <taxon>Ascomycota</taxon>
        <taxon>Pezizomycotina</taxon>
        <taxon>Dothideomycetes</taxon>
        <taxon>Dothideomycetidae</taxon>
        <taxon>Mycosphaerellales</taxon>
        <taxon>Teratosphaeriaceae</taxon>
        <taxon>Teratosphaeria</taxon>
    </lineage>
</organism>
<dbReference type="Proteomes" id="UP000799436">
    <property type="component" value="Unassembled WGS sequence"/>
</dbReference>
<accession>A0A6G1L2G0</accession>
<gene>
    <name evidence="4" type="ORF">EJ03DRAFT_168119</name>
</gene>
<feature type="compositionally biased region" description="Polar residues" evidence="2">
    <location>
        <begin position="509"/>
        <end position="523"/>
    </location>
</feature>
<protein>
    <recommendedName>
        <fullName evidence="3">Spindle pole body-associated protein cut12 domain-containing protein</fullName>
    </recommendedName>
</protein>
<dbReference type="Pfam" id="PF11500">
    <property type="entry name" value="Cut12"/>
    <property type="match status" value="1"/>
</dbReference>
<sequence length="549" mass="60706">MTRPKSANDARALGLGEGQRPVPEAMASPTKGILMTPGATAAKRKTVTFGEQVMDNEDKRPIKSGLPDDCPGKFPSPWAKPTVDDRDDEDDVKDTGRARPRSKLTEALEQVRDESARRKRSERRDEVDKIEDNPASEPPRECCKQWKAQFDAYREKSQRDVRKLIQKQKMAKDFARDKDMQCTDLADQLRQERRKVDRLERKTVELEAQIREMQQRLVKDTTITAKPEIVAPAAHQSKHTGAMEAKQDETAIAAQPSRLAARRAAPKEDKISERQQDPRIALDKVTNLESDTVRAKVRARPEGGRSEALDDIWNQAIRSSSPARDQKRSNTTAQTGRPMTSAPDLTPLKSLNINTLPTPKLTRRDSAQPSPPIDRFAQEPLVRQEVVHSQTASNDKRAAPPLLPTATKARQSDEAQLLPPSPRSPIDLKAADIAEDLSIPIPASSPFLNTPGLSPVAGSPKRSYFDRRENSPSKTSSAPAAKENLPLSVKPAATTEKVKPMAAWNAINASSVPASRRTTSMTTRDGRQVSNDRLEAAKARMAARGRIVS</sequence>
<feature type="region of interest" description="Disordered" evidence="2">
    <location>
        <begin position="509"/>
        <end position="531"/>
    </location>
</feature>
<proteinExistence type="predicted"/>
<feature type="compositionally biased region" description="Basic and acidic residues" evidence="2">
    <location>
        <begin position="265"/>
        <end position="282"/>
    </location>
</feature>
<dbReference type="AlphaFoldDB" id="A0A6G1L2G0"/>
<feature type="compositionally biased region" description="Basic and acidic residues" evidence="2">
    <location>
        <begin position="291"/>
        <end position="308"/>
    </location>
</feature>